<proteinExistence type="predicted"/>
<name>A0ABM8VYX2_GIGMA</name>
<gene>
    <name evidence="1" type="ORF">GMARGA_LOCUS1285</name>
</gene>
<keyword evidence="2" id="KW-1185">Reference proteome</keyword>
<reference evidence="1 2" key="1">
    <citation type="submission" date="2021-06" db="EMBL/GenBank/DDBJ databases">
        <authorList>
            <person name="Kallberg Y."/>
            <person name="Tangrot J."/>
            <person name="Rosling A."/>
        </authorList>
    </citation>
    <scope>NUCLEOTIDE SEQUENCE [LARGE SCALE GENOMIC DNA]</scope>
    <source>
        <strain evidence="1 2">120-4 pot B 10/14</strain>
    </source>
</reference>
<evidence type="ECO:0000313" key="2">
    <source>
        <dbReference type="Proteomes" id="UP000789901"/>
    </source>
</evidence>
<protein>
    <submittedName>
        <fullName evidence="1">9970_t:CDS:1</fullName>
    </submittedName>
</protein>
<accession>A0ABM8VYX2</accession>
<dbReference type="EMBL" id="CAJVQB010000326">
    <property type="protein sequence ID" value="CAG8481986.1"/>
    <property type="molecule type" value="Genomic_DNA"/>
</dbReference>
<dbReference type="Proteomes" id="UP000789901">
    <property type="component" value="Unassembled WGS sequence"/>
</dbReference>
<evidence type="ECO:0000313" key="1">
    <source>
        <dbReference type="EMBL" id="CAG8481986.1"/>
    </source>
</evidence>
<organism evidence="1 2">
    <name type="scientific">Gigaspora margarita</name>
    <dbReference type="NCBI Taxonomy" id="4874"/>
    <lineage>
        <taxon>Eukaryota</taxon>
        <taxon>Fungi</taxon>
        <taxon>Fungi incertae sedis</taxon>
        <taxon>Mucoromycota</taxon>
        <taxon>Glomeromycotina</taxon>
        <taxon>Glomeromycetes</taxon>
        <taxon>Diversisporales</taxon>
        <taxon>Gigasporaceae</taxon>
        <taxon>Gigaspora</taxon>
    </lineage>
</organism>
<comment type="caution">
    <text evidence="1">The sequence shown here is derived from an EMBL/GenBank/DDBJ whole genome shotgun (WGS) entry which is preliminary data.</text>
</comment>
<sequence length="112" mass="13034">MHKTQFSQINSPAISLLVYQNNPLKDKLDIQFVHYNKNMNFDNQILSSSEQFDNISKDGADNDKQTELTTNIVNFCKAILHLKNYLKKENLLLDEINSLNQNCDYLIAKLKR</sequence>